<name>A0A0H5RQN0_9MYCO</name>
<dbReference type="InterPro" id="IPR044217">
    <property type="entry name" value="CLPT1/2"/>
</dbReference>
<gene>
    <name evidence="3" type="ORF">BN2156_03140</name>
</gene>
<dbReference type="RefSeq" id="WP_090515982.1">
    <property type="nucleotide sequence ID" value="NZ_CWKH01000002.1"/>
</dbReference>
<dbReference type="GO" id="GO:0008233">
    <property type="term" value="F:peptidase activity"/>
    <property type="evidence" value="ECO:0007669"/>
    <property type="project" value="UniProtKB-KW"/>
</dbReference>
<keyword evidence="1" id="KW-0677">Repeat</keyword>
<reference evidence="4" key="1">
    <citation type="submission" date="2015-07" db="EMBL/GenBank/DDBJ databases">
        <authorList>
            <person name="Urmite Genomes"/>
        </authorList>
    </citation>
    <scope>NUCLEOTIDE SEQUENCE [LARGE SCALE GENOMIC DNA]</scope>
    <source>
        <strain evidence="4">type strain: ATCC 49404</strain>
    </source>
</reference>
<dbReference type="GO" id="GO:0006508">
    <property type="term" value="P:proteolysis"/>
    <property type="evidence" value="ECO:0007669"/>
    <property type="project" value="UniProtKB-KW"/>
</dbReference>
<protein>
    <submittedName>
        <fullName evidence="3">Clp protease subunit</fullName>
    </submittedName>
</protein>
<keyword evidence="3" id="KW-0645">Protease</keyword>
<evidence type="ECO:0000313" key="3">
    <source>
        <dbReference type="EMBL" id="CRZ16273.1"/>
    </source>
</evidence>
<organism evidence="3 4">
    <name type="scientific">Mycolicibacterium neworleansense</name>
    <dbReference type="NCBI Taxonomy" id="146018"/>
    <lineage>
        <taxon>Bacteria</taxon>
        <taxon>Bacillati</taxon>
        <taxon>Actinomycetota</taxon>
        <taxon>Actinomycetes</taxon>
        <taxon>Mycobacteriales</taxon>
        <taxon>Mycobacteriaceae</taxon>
        <taxon>Mycolicibacterium</taxon>
    </lineage>
</organism>
<dbReference type="AlphaFoldDB" id="A0A0H5RQN0"/>
<proteinExistence type="predicted"/>
<evidence type="ECO:0000259" key="2">
    <source>
        <dbReference type="PROSITE" id="PS51903"/>
    </source>
</evidence>
<dbReference type="EMBL" id="CWKH01000002">
    <property type="protein sequence ID" value="CRZ16273.1"/>
    <property type="molecule type" value="Genomic_DNA"/>
</dbReference>
<dbReference type="STRING" id="146018.BN2156_03140"/>
<dbReference type="SUPFAM" id="SSF81923">
    <property type="entry name" value="Double Clp-N motif"/>
    <property type="match status" value="2"/>
</dbReference>
<dbReference type="Gene3D" id="1.10.1780.10">
    <property type="entry name" value="Clp, N-terminal domain"/>
    <property type="match status" value="2"/>
</dbReference>
<keyword evidence="4" id="KW-1185">Reference proteome</keyword>
<dbReference type="InterPro" id="IPR004176">
    <property type="entry name" value="Clp_R_N"/>
</dbReference>
<feature type="domain" description="Clp R" evidence="2">
    <location>
        <begin position="2"/>
        <end position="188"/>
    </location>
</feature>
<dbReference type="PANTHER" id="PTHR47016:SF5">
    <property type="entry name" value="CLP DOMAIN SUPERFAMILY PROTEIN"/>
    <property type="match status" value="1"/>
</dbReference>
<accession>A0A0H5RQN0</accession>
<dbReference type="OrthoDB" id="3628183at2"/>
<evidence type="ECO:0000313" key="4">
    <source>
        <dbReference type="Proteomes" id="UP000199147"/>
    </source>
</evidence>
<dbReference type="InterPro" id="IPR036628">
    <property type="entry name" value="Clp_N_dom_sf"/>
</dbReference>
<dbReference type="Proteomes" id="UP000199147">
    <property type="component" value="Unassembled WGS sequence"/>
</dbReference>
<dbReference type="PROSITE" id="PS51903">
    <property type="entry name" value="CLP_R"/>
    <property type="match status" value="1"/>
</dbReference>
<evidence type="ECO:0000256" key="1">
    <source>
        <dbReference type="PROSITE-ProRule" id="PRU01251"/>
    </source>
</evidence>
<dbReference type="PANTHER" id="PTHR47016">
    <property type="entry name" value="ATP-DEPENDENT CLP PROTEASE ATP-BINDING SUBUNIT CLPT1, CHLOROPLASTIC"/>
    <property type="match status" value="1"/>
</dbReference>
<keyword evidence="3" id="KW-0378">Hydrolase</keyword>
<dbReference type="Pfam" id="PF02861">
    <property type="entry name" value="Clp_N"/>
    <property type="match status" value="2"/>
</dbReference>
<sequence length="188" mass="20431">MFERFSRHARVAVVLAQEEARELEANDIRPEHILVGVLQSSGRELSALLASFGLTSDAVRAELVAADAPGDESFDDDAEALQSIGIDLRAVRANVDRTFGDGAFDNALRSTGRRRRRRGHLPFTKAAKKVLELALRESLAHKDGFIGCEHILLGILRAGDDRAVRLITEHVGTGELRTGIVGLLDEAA</sequence>